<gene>
    <name evidence="3" type="ORF">AJ79_03279</name>
</gene>
<feature type="domain" description="Enoyl reductase (ER)" evidence="2">
    <location>
        <begin position="54"/>
        <end position="435"/>
    </location>
</feature>
<dbReference type="Gene3D" id="3.40.50.720">
    <property type="entry name" value="NAD(P)-binding Rossmann-like Domain"/>
    <property type="match status" value="1"/>
</dbReference>
<comment type="caution">
    <text evidence="3">The sequence shown here is derived from an EMBL/GenBank/DDBJ whole genome shotgun (WGS) entry which is preliminary data.</text>
</comment>
<keyword evidence="4" id="KW-1185">Reference proteome</keyword>
<accession>A0A2B7XYA6</accession>
<dbReference type="EMBL" id="PDNB01000039">
    <property type="protein sequence ID" value="PGH14010.1"/>
    <property type="molecule type" value="Genomic_DNA"/>
</dbReference>
<proteinExistence type="predicted"/>
<dbReference type="Gene3D" id="3.90.180.10">
    <property type="entry name" value="Medium-chain alcohol dehydrogenases, catalytic domain"/>
    <property type="match status" value="1"/>
</dbReference>
<feature type="compositionally biased region" description="Polar residues" evidence="1">
    <location>
        <begin position="92"/>
        <end position="105"/>
    </location>
</feature>
<organism evidence="3 4">
    <name type="scientific">Helicocarpus griseus UAMH5409</name>
    <dbReference type="NCBI Taxonomy" id="1447875"/>
    <lineage>
        <taxon>Eukaryota</taxon>
        <taxon>Fungi</taxon>
        <taxon>Dikarya</taxon>
        <taxon>Ascomycota</taxon>
        <taxon>Pezizomycotina</taxon>
        <taxon>Eurotiomycetes</taxon>
        <taxon>Eurotiomycetidae</taxon>
        <taxon>Onygenales</taxon>
        <taxon>Ajellomycetaceae</taxon>
        <taxon>Helicocarpus</taxon>
    </lineage>
</organism>
<evidence type="ECO:0000313" key="4">
    <source>
        <dbReference type="Proteomes" id="UP000223968"/>
    </source>
</evidence>
<evidence type="ECO:0000259" key="2">
    <source>
        <dbReference type="SMART" id="SM00829"/>
    </source>
</evidence>
<dbReference type="SUPFAM" id="SSF50129">
    <property type="entry name" value="GroES-like"/>
    <property type="match status" value="1"/>
</dbReference>
<sequence length="442" mass="48011">MMVVTQQTPRTHNPTLAEQEAIPPRMPALLLPLPLPSTKAPFPYTPFTNPPPPSLLTHTLTHPTPTPSPSQYLIKVQTAALTRGELGWPETLSPNHPSIPSTGHPTSTSSSSDNNDDGGAGARDGDNNNENYYVIPAHEIAGIVLSTPQTDEHMSTGPKFKVGDEVIGLLAFERDGGAADVAVAEEGELAFKPRNVGAAEAAGVVMGGLTGWQGLVEYGGLVDGSKEVTRVLVLNASGGVGVMVCQLLRAEMLFGGGEDAKRRFWVCGVCSGKNAEFVRGELGVDEVLNYRVEEEEKGGRRGNDDNRGESGWLAEAFRKRGWPPVDLVMDCIGGDTLRQAYDPAVVRDGGRVVSVAQPVPEKEKEWEGVRAEIERRRLISRFFIVRPDGEQLAKISKLVEEGELKPVVEREMELYQGREAMELVESGRIRGKVVLRVSFYDR</sequence>
<dbReference type="InterPro" id="IPR020843">
    <property type="entry name" value="ER"/>
</dbReference>
<dbReference type="OrthoDB" id="414243at2759"/>
<dbReference type="CDD" id="cd05289">
    <property type="entry name" value="MDR_like_2"/>
    <property type="match status" value="1"/>
</dbReference>
<dbReference type="PANTHER" id="PTHR11695:SF647">
    <property type="entry name" value="ENOYL REDUCTASE (ER) DOMAIN-CONTAINING PROTEIN"/>
    <property type="match status" value="1"/>
</dbReference>
<dbReference type="STRING" id="1447875.A0A2B7XYA6"/>
<dbReference type="Pfam" id="PF13602">
    <property type="entry name" value="ADH_zinc_N_2"/>
    <property type="match status" value="1"/>
</dbReference>
<dbReference type="GO" id="GO:0005739">
    <property type="term" value="C:mitochondrion"/>
    <property type="evidence" value="ECO:0007669"/>
    <property type="project" value="TreeGrafter"/>
</dbReference>
<dbReference type="GO" id="GO:0016491">
    <property type="term" value="F:oxidoreductase activity"/>
    <property type="evidence" value="ECO:0007669"/>
    <property type="project" value="InterPro"/>
</dbReference>
<evidence type="ECO:0000256" key="1">
    <source>
        <dbReference type="SAM" id="MobiDB-lite"/>
    </source>
</evidence>
<dbReference type="InterPro" id="IPR050700">
    <property type="entry name" value="YIM1/Zinc_Alcohol_DH_Fams"/>
</dbReference>
<dbReference type="PANTHER" id="PTHR11695">
    <property type="entry name" value="ALCOHOL DEHYDROGENASE RELATED"/>
    <property type="match status" value="1"/>
</dbReference>
<feature type="region of interest" description="Disordered" evidence="1">
    <location>
        <begin position="87"/>
        <end position="130"/>
    </location>
</feature>
<dbReference type="Proteomes" id="UP000223968">
    <property type="component" value="Unassembled WGS sequence"/>
</dbReference>
<dbReference type="SUPFAM" id="SSF51735">
    <property type="entry name" value="NAD(P)-binding Rossmann-fold domains"/>
    <property type="match status" value="1"/>
</dbReference>
<dbReference type="InterPro" id="IPR011032">
    <property type="entry name" value="GroES-like_sf"/>
</dbReference>
<dbReference type="InterPro" id="IPR036291">
    <property type="entry name" value="NAD(P)-bd_dom_sf"/>
</dbReference>
<evidence type="ECO:0000313" key="3">
    <source>
        <dbReference type="EMBL" id="PGH14010.1"/>
    </source>
</evidence>
<feature type="region of interest" description="Disordered" evidence="1">
    <location>
        <begin position="46"/>
        <end position="69"/>
    </location>
</feature>
<name>A0A2B7XYA6_9EURO</name>
<dbReference type="SMART" id="SM00829">
    <property type="entry name" value="PKS_ER"/>
    <property type="match status" value="1"/>
</dbReference>
<reference evidence="3 4" key="1">
    <citation type="submission" date="2017-10" db="EMBL/GenBank/DDBJ databases">
        <title>Comparative genomics in systemic dimorphic fungi from Ajellomycetaceae.</title>
        <authorList>
            <person name="Munoz J.F."/>
            <person name="Mcewen J.G."/>
            <person name="Clay O.K."/>
            <person name="Cuomo C.A."/>
        </authorList>
    </citation>
    <scope>NUCLEOTIDE SEQUENCE [LARGE SCALE GENOMIC DNA]</scope>
    <source>
        <strain evidence="3 4">UAMH5409</strain>
    </source>
</reference>
<dbReference type="AlphaFoldDB" id="A0A2B7XYA6"/>
<protein>
    <recommendedName>
        <fullName evidence="2">Enoyl reductase (ER) domain-containing protein</fullName>
    </recommendedName>
</protein>